<evidence type="ECO:0000313" key="2">
    <source>
        <dbReference type="EMBL" id="KAF2396718.1"/>
    </source>
</evidence>
<keyword evidence="3" id="KW-1185">Reference proteome</keyword>
<gene>
    <name evidence="2" type="ORF">EJ06DRAFT_533979</name>
</gene>
<evidence type="ECO:0000256" key="1">
    <source>
        <dbReference type="SAM" id="MobiDB-lite"/>
    </source>
</evidence>
<dbReference type="OrthoDB" id="4456803at2759"/>
<dbReference type="EMBL" id="ML996706">
    <property type="protein sequence ID" value="KAF2396718.1"/>
    <property type="molecule type" value="Genomic_DNA"/>
</dbReference>
<proteinExistence type="predicted"/>
<name>A0A6G1HKW9_9PEZI</name>
<evidence type="ECO:0000313" key="3">
    <source>
        <dbReference type="Proteomes" id="UP000799640"/>
    </source>
</evidence>
<protein>
    <submittedName>
        <fullName evidence="2">Uncharacterized protein</fullName>
    </submittedName>
</protein>
<sequence>MSFLFCTASTLSDAQSADLVNELVRESNRCSYGLWFVLALDPMKAYDQHQDSIKISPACHTSPAICQNFPLSPVDLQNNSFRGYTLEQLKEVCRDLQVKQGKRDGPWLPDHFIVLDDRSARDKSALIVKHSWAPPDEPLEESFQPWTYTRTIFRHVGFIATLYEVAGGSGWDEMEDGRGKYTDEHGIVQIPEWDRDPSTFPDLPEELWAPWGDERR</sequence>
<feature type="region of interest" description="Disordered" evidence="1">
    <location>
        <begin position="192"/>
        <end position="216"/>
    </location>
</feature>
<dbReference type="Proteomes" id="UP000799640">
    <property type="component" value="Unassembled WGS sequence"/>
</dbReference>
<dbReference type="AlphaFoldDB" id="A0A6G1HKW9"/>
<reference evidence="2" key="1">
    <citation type="journal article" date="2020" name="Stud. Mycol.">
        <title>101 Dothideomycetes genomes: a test case for predicting lifestyles and emergence of pathogens.</title>
        <authorList>
            <person name="Haridas S."/>
            <person name="Albert R."/>
            <person name="Binder M."/>
            <person name="Bloem J."/>
            <person name="Labutti K."/>
            <person name="Salamov A."/>
            <person name="Andreopoulos B."/>
            <person name="Baker S."/>
            <person name="Barry K."/>
            <person name="Bills G."/>
            <person name="Bluhm B."/>
            <person name="Cannon C."/>
            <person name="Castanera R."/>
            <person name="Culley D."/>
            <person name="Daum C."/>
            <person name="Ezra D."/>
            <person name="Gonzalez J."/>
            <person name="Henrissat B."/>
            <person name="Kuo A."/>
            <person name="Liang C."/>
            <person name="Lipzen A."/>
            <person name="Lutzoni F."/>
            <person name="Magnuson J."/>
            <person name="Mondo S."/>
            <person name="Nolan M."/>
            <person name="Ohm R."/>
            <person name="Pangilinan J."/>
            <person name="Park H.-J."/>
            <person name="Ramirez L."/>
            <person name="Alfaro M."/>
            <person name="Sun H."/>
            <person name="Tritt A."/>
            <person name="Yoshinaga Y."/>
            <person name="Zwiers L.-H."/>
            <person name="Turgeon B."/>
            <person name="Goodwin S."/>
            <person name="Spatafora J."/>
            <person name="Crous P."/>
            <person name="Grigoriev I."/>
        </authorList>
    </citation>
    <scope>NUCLEOTIDE SEQUENCE</scope>
    <source>
        <strain evidence="2">CBS 262.69</strain>
    </source>
</reference>
<organism evidence="2 3">
    <name type="scientific">Trichodelitschia bisporula</name>
    <dbReference type="NCBI Taxonomy" id="703511"/>
    <lineage>
        <taxon>Eukaryota</taxon>
        <taxon>Fungi</taxon>
        <taxon>Dikarya</taxon>
        <taxon>Ascomycota</taxon>
        <taxon>Pezizomycotina</taxon>
        <taxon>Dothideomycetes</taxon>
        <taxon>Dothideomycetes incertae sedis</taxon>
        <taxon>Phaeotrichales</taxon>
        <taxon>Phaeotrichaceae</taxon>
        <taxon>Trichodelitschia</taxon>
    </lineage>
</organism>
<accession>A0A6G1HKW9</accession>